<evidence type="ECO:0000256" key="1">
    <source>
        <dbReference type="ARBA" id="ARBA00001910"/>
    </source>
</evidence>
<evidence type="ECO:0000313" key="16">
    <source>
        <dbReference type="Proteomes" id="UP001451303"/>
    </source>
</evidence>
<feature type="binding site" evidence="11">
    <location>
        <position position="659"/>
    </location>
    <ligand>
        <name>Ca(2+)</name>
        <dbReference type="ChEBI" id="CHEBI:29108"/>
    </ligand>
</feature>
<evidence type="ECO:0000256" key="13">
    <source>
        <dbReference type="SAM" id="SignalP"/>
    </source>
</evidence>
<dbReference type="InterPro" id="IPR023828">
    <property type="entry name" value="Peptidase_S8_Ser-AS"/>
</dbReference>
<dbReference type="InterPro" id="IPR036852">
    <property type="entry name" value="Peptidase_S8/S53_dom_sf"/>
</dbReference>
<feature type="domain" description="Peptidase S53" evidence="14">
    <location>
        <begin position="212"/>
        <end position="679"/>
    </location>
</feature>
<dbReference type="PANTHER" id="PTHR14218">
    <property type="entry name" value="PROTEASE S8 TRIPEPTIDYL PEPTIDASE I CLN2"/>
    <property type="match status" value="1"/>
</dbReference>
<evidence type="ECO:0000256" key="2">
    <source>
        <dbReference type="ARBA" id="ARBA00002451"/>
    </source>
</evidence>
<protein>
    <recommendedName>
        <fullName evidence="4">tripeptidyl-peptidase II</fullName>
        <ecNumber evidence="4">3.4.14.10</ecNumber>
    </recommendedName>
</protein>
<evidence type="ECO:0000256" key="6">
    <source>
        <dbReference type="ARBA" id="ARBA00022723"/>
    </source>
</evidence>
<dbReference type="CDD" id="cd11377">
    <property type="entry name" value="Pro-peptidase_S53"/>
    <property type="match status" value="1"/>
</dbReference>
<keyword evidence="13" id="KW-0732">Signal</keyword>
<dbReference type="PROSITE" id="PS00138">
    <property type="entry name" value="SUBTILASE_SER"/>
    <property type="match status" value="1"/>
</dbReference>
<accession>A0ABR3D0Z1</accession>
<keyword evidence="16" id="KW-1185">Reference proteome</keyword>
<feature type="region of interest" description="Disordered" evidence="12">
    <location>
        <begin position="589"/>
        <end position="630"/>
    </location>
</feature>
<dbReference type="InterPro" id="IPR030400">
    <property type="entry name" value="Sedolisin_dom"/>
</dbReference>
<dbReference type="Proteomes" id="UP001451303">
    <property type="component" value="Unassembled WGS sequence"/>
</dbReference>
<dbReference type="SUPFAM" id="SSF52743">
    <property type="entry name" value="Subtilisin-like"/>
    <property type="match status" value="1"/>
</dbReference>
<feature type="active site" description="Charge relay system" evidence="11">
    <location>
        <position position="306"/>
    </location>
</feature>
<evidence type="ECO:0000256" key="7">
    <source>
        <dbReference type="ARBA" id="ARBA00022801"/>
    </source>
</evidence>
<comment type="subcellular location">
    <subcellularLocation>
        <location evidence="3">Secreted</location>
        <location evidence="3">Extracellular space</location>
    </subcellularLocation>
</comment>
<keyword evidence="7 11" id="KW-0378">Hydrolase</keyword>
<feature type="binding site" evidence="11">
    <location>
        <position position="571"/>
    </location>
    <ligand>
        <name>Ca(2+)</name>
        <dbReference type="ChEBI" id="CHEBI:29108"/>
    </ligand>
</feature>
<evidence type="ECO:0000256" key="10">
    <source>
        <dbReference type="ARBA" id="ARBA00023145"/>
    </source>
</evidence>
<evidence type="ECO:0000256" key="8">
    <source>
        <dbReference type="ARBA" id="ARBA00022825"/>
    </source>
</evidence>
<evidence type="ECO:0000256" key="11">
    <source>
        <dbReference type="PROSITE-ProRule" id="PRU01032"/>
    </source>
</evidence>
<name>A0ABR3D0Z1_NEUIN</name>
<comment type="caution">
    <text evidence="15">The sequence shown here is derived from an EMBL/GenBank/DDBJ whole genome shotgun (WGS) entry which is preliminary data.</text>
</comment>
<keyword evidence="6 11" id="KW-0479">Metal-binding</keyword>
<organism evidence="15 16">
    <name type="scientific">Neurospora intermedia</name>
    <dbReference type="NCBI Taxonomy" id="5142"/>
    <lineage>
        <taxon>Eukaryota</taxon>
        <taxon>Fungi</taxon>
        <taxon>Dikarya</taxon>
        <taxon>Ascomycota</taxon>
        <taxon>Pezizomycotina</taxon>
        <taxon>Sordariomycetes</taxon>
        <taxon>Sordariomycetidae</taxon>
        <taxon>Sordariales</taxon>
        <taxon>Sordariaceae</taxon>
        <taxon>Neurospora</taxon>
    </lineage>
</organism>
<proteinExistence type="predicted"/>
<dbReference type="EC" id="3.4.14.10" evidence="4"/>
<evidence type="ECO:0000313" key="15">
    <source>
        <dbReference type="EMBL" id="KAL0466352.1"/>
    </source>
</evidence>
<feature type="chain" id="PRO_5045713144" description="tripeptidyl-peptidase II" evidence="13">
    <location>
        <begin position="23"/>
        <end position="681"/>
    </location>
</feature>
<evidence type="ECO:0000256" key="4">
    <source>
        <dbReference type="ARBA" id="ARBA00012462"/>
    </source>
</evidence>
<dbReference type="Gene3D" id="3.40.50.200">
    <property type="entry name" value="Peptidase S8/S53 domain"/>
    <property type="match status" value="1"/>
</dbReference>
<evidence type="ECO:0000256" key="9">
    <source>
        <dbReference type="ARBA" id="ARBA00022837"/>
    </source>
</evidence>
<feature type="compositionally biased region" description="Basic and acidic residues" evidence="12">
    <location>
        <begin position="73"/>
        <end position="94"/>
    </location>
</feature>
<feature type="signal peptide" evidence="13">
    <location>
        <begin position="1"/>
        <end position="22"/>
    </location>
</feature>
<reference evidence="15 16" key="1">
    <citation type="submission" date="2023-09" db="EMBL/GenBank/DDBJ databases">
        <title>Multi-omics analysis of a traditional fermented food reveals byproduct-associated fungal strains for waste-to-food upcycling.</title>
        <authorList>
            <consortium name="Lawrence Berkeley National Laboratory"/>
            <person name="Rekdal V.M."/>
            <person name="Villalobos-Escobedo J.M."/>
            <person name="Rodriguez-Valeron N."/>
            <person name="Garcia M.O."/>
            <person name="Vasquez D.P."/>
            <person name="Damayanti I."/>
            <person name="Sorensen P.M."/>
            <person name="Baidoo E.E."/>
            <person name="De Carvalho A.C."/>
            <person name="Riley R."/>
            <person name="Lipzen A."/>
            <person name="He G."/>
            <person name="Yan M."/>
            <person name="Haridas S."/>
            <person name="Daum C."/>
            <person name="Yoshinaga Y."/>
            <person name="Ng V."/>
            <person name="Grigoriev I.V."/>
            <person name="Munk R."/>
            <person name="Nuraida L."/>
            <person name="Wijaya C.H."/>
            <person name="Morales P.-C."/>
            <person name="Keasling J.D."/>
        </authorList>
    </citation>
    <scope>NUCLEOTIDE SEQUENCE [LARGE SCALE GENOMIC DNA]</scope>
    <source>
        <strain evidence="15 16">FGSC 2613</strain>
    </source>
</reference>
<keyword evidence="9 11" id="KW-0106">Calcium</keyword>
<dbReference type="InterPro" id="IPR050819">
    <property type="entry name" value="Tripeptidyl-peptidase_I"/>
</dbReference>
<dbReference type="InterPro" id="IPR015366">
    <property type="entry name" value="S53_propep"/>
</dbReference>
<feature type="active site" description="Charge relay system" evidence="11">
    <location>
        <position position="526"/>
    </location>
</feature>
<dbReference type="PROSITE" id="PS51695">
    <property type="entry name" value="SEDOLISIN"/>
    <property type="match status" value="1"/>
</dbReference>
<dbReference type="CDD" id="cd04056">
    <property type="entry name" value="Peptidases_S53"/>
    <property type="match status" value="1"/>
</dbReference>
<evidence type="ECO:0000256" key="12">
    <source>
        <dbReference type="SAM" id="MobiDB-lite"/>
    </source>
</evidence>
<gene>
    <name evidence="15" type="ORF">QR685DRAFT_575491</name>
</gene>
<feature type="region of interest" description="Disordered" evidence="12">
    <location>
        <begin position="73"/>
        <end position="95"/>
    </location>
</feature>
<evidence type="ECO:0000256" key="3">
    <source>
        <dbReference type="ARBA" id="ARBA00004239"/>
    </source>
</evidence>
<dbReference type="EMBL" id="JAVLET010000013">
    <property type="protein sequence ID" value="KAL0466352.1"/>
    <property type="molecule type" value="Genomic_DNA"/>
</dbReference>
<dbReference type="SMART" id="SM00944">
    <property type="entry name" value="Pro-kuma_activ"/>
    <property type="match status" value="1"/>
</dbReference>
<feature type="binding site" evidence="11">
    <location>
        <position position="570"/>
    </location>
    <ligand>
        <name>Ca(2+)</name>
        <dbReference type="ChEBI" id="CHEBI:29108"/>
    </ligand>
</feature>
<comment type="function">
    <text evidence="2">Secreted tripeptidyl-peptidase which degrades proteins at acidic pHs and is involved in virulence.</text>
</comment>
<keyword evidence="5 11" id="KW-0645">Protease</keyword>
<feature type="compositionally biased region" description="Basic and acidic residues" evidence="12">
    <location>
        <begin position="589"/>
        <end position="607"/>
    </location>
</feature>
<comment type="cofactor">
    <cofactor evidence="11">
        <name>Ca(2+)</name>
        <dbReference type="ChEBI" id="CHEBI:29108"/>
    </cofactor>
    <text evidence="11">Binds 1 Ca(2+) ion per subunit.</text>
</comment>
<sequence>MFQSRIWALFRLFALLFSLATASRIVLEEAGHLPVGWKVDRHATASDRIQLSIALKEARIEELKRRLLQQFTSDDHPNSRHLTKEEVEQHRQPDQRSVTAVGRWLQSHGITSYNTENSWITFNTTATTVQALFKADLAYYSYNGDPSAQILRARSYTIPNWLNDDMDFVYPLTHFMPPRNRNDSTLRVSRRQPTQLRLSAREDFFAPPCWTGTFPGCIRNLYNITYTQPPNSRSPSSVRFGIAGFLEQYITHRDVTSFLTTYAPELLLHTPTTPPYNITITLLNNATPWDPHSTDPALSGLEANLDVQYALSLGHPTQVIYYATGGRGTKLDSSGRPLPANDPRANNEPFLEFLQALLALPDSQVPHVLSISYADDEQSVPRKYAHRVCDLFAALAARGTSVLVATGDGGAAGRRAFVPTFPASCPWVTSVGATDNTAPNLTGAAFSSGGFSEYFDRPLWQRAAVDPYVSTLLHFRSSKPGQPTQPRDPKGVYFSHNGRGMPDIAAIGSGFQIMHRGEMVEVRGTSASTPVVAAMVALVNDQRLRQGKRSLGWLNGYLYLDPRVRGVLTDVKWGRSEGCVFPLEALEKGEGKGEGKGRRHNVVEKRQGNSTEDGSTYGEGGESEGHGEEWEWEEEVGVGVGEQSGNLLLGGWDAKKGWDPVTGLGVPGDFEAMLKVLGNVW</sequence>
<dbReference type="Pfam" id="PF00082">
    <property type="entry name" value="Peptidase_S8"/>
    <property type="match status" value="1"/>
</dbReference>
<feature type="active site" description="Charge relay system" evidence="11">
    <location>
        <position position="302"/>
    </location>
</feature>
<keyword evidence="8 11" id="KW-0720">Serine protease</keyword>
<evidence type="ECO:0000256" key="5">
    <source>
        <dbReference type="ARBA" id="ARBA00022670"/>
    </source>
</evidence>
<feature type="binding site" evidence="11">
    <location>
        <position position="657"/>
    </location>
    <ligand>
        <name>Ca(2+)</name>
        <dbReference type="ChEBI" id="CHEBI:29108"/>
    </ligand>
</feature>
<dbReference type="PANTHER" id="PTHR14218:SF15">
    <property type="entry name" value="TRIPEPTIDYL-PEPTIDASE 1"/>
    <property type="match status" value="1"/>
</dbReference>
<dbReference type="InterPro" id="IPR000209">
    <property type="entry name" value="Peptidase_S8/S53_dom"/>
</dbReference>
<evidence type="ECO:0000259" key="14">
    <source>
        <dbReference type="PROSITE" id="PS51695"/>
    </source>
</evidence>
<dbReference type="SUPFAM" id="SSF54897">
    <property type="entry name" value="Protease propeptides/inhibitors"/>
    <property type="match status" value="1"/>
</dbReference>
<keyword evidence="10" id="KW-0865">Zymogen</keyword>
<comment type="catalytic activity">
    <reaction evidence="1">
        <text>Release of an N-terminal tripeptide from a polypeptide.</text>
        <dbReference type="EC" id="3.4.14.10"/>
    </reaction>
</comment>
<dbReference type="Pfam" id="PF09286">
    <property type="entry name" value="Pro-kuma_activ"/>
    <property type="match status" value="1"/>
</dbReference>